<comment type="subcellular location">
    <subcellularLocation>
        <location evidence="1">Cell outer membrane</location>
    </subcellularLocation>
</comment>
<comment type="caution">
    <text evidence="8">The sequence shown here is derived from an EMBL/GenBank/DDBJ whole genome shotgun (WGS) entry which is preliminary data.</text>
</comment>
<evidence type="ECO:0000313" key="9">
    <source>
        <dbReference type="Proteomes" id="UP001597641"/>
    </source>
</evidence>
<feature type="domain" description="SusD-like N-terminal" evidence="7">
    <location>
        <begin position="96"/>
        <end position="227"/>
    </location>
</feature>
<dbReference type="SUPFAM" id="SSF48452">
    <property type="entry name" value="TPR-like"/>
    <property type="match status" value="1"/>
</dbReference>
<dbReference type="Pfam" id="PF07980">
    <property type="entry name" value="SusD_RagB"/>
    <property type="match status" value="1"/>
</dbReference>
<dbReference type="InterPro" id="IPR012944">
    <property type="entry name" value="SusD_RagB_dom"/>
</dbReference>
<keyword evidence="9" id="KW-1185">Reference proteome</keyword>
<name>A0ABW6C138_9BACT</name>
<evidence type="ECO:0000259" key="6">
    <source>
        <dbReference type="Pfam" id="PF07980"/>
    </source>
</evidence>
<keyword evidence="4" id="KW-0472">Membrane</keyword>
<dbReference type="Pfam" id="PF14322">
    <property type="entry name" value="SusD-like_3"/>
    <property type="match status" value="1"/>
</dbReference>
<proteinExistence type="inferred from homology"/>
<reference evidence="9" key="1">
    <citation type="journal article" date="2019" name="Int. J. Syst. Evol. Microbiol.">
        <title>The Global Catalogue of Microorganisms (GCM) 10K type strain sequencing project: providing services to taxonomists for standard genome sequencing and annotation.</title>
        <authorList>
            <consortium name="The Broad Institute Genomics Platform"/>
            <consortium name="The Broad Institute Genome Sequencing Center for Infectious Disease"/>
            <person name="Wu L."/>
            <person name="Ma J."/>
        </authorList>
    </citation>
    <scope>NUCLEOTIDE SEQUENCE [LARGE SCALE GENOMIC DNA]</scope>
    <source>
        <strain evidence="9">KCTC 23984</strain>
    </source>
</reference>
<dbReference type="Gene3D" id="1.25.40.390">
    <property type="match status" value="1"/>
</dbReference>
<protein>
    <submittedName>
        <fullName evidence="8">RagB/SusD family nutrient uptake outer membrane protein</fullName>
    </submittedName>
</protein>
<evidence type="ECO:0000256" key="1">
    <source>
        <dbReference type="ARBA" id="ARBA00004442"/>
    </source>
</evidence>
<gene>
    <name evidence="8" type="ORF">ACFS7Z_16695</name>
</gene>
<dbReference type="EMBL" id="JBHUOX010000013">
    <property type="protein sequence ID" value="MFD3002013.1"/>
    <property type="molecule type" value="Genomic_DNA"/>
</dbReference>
<feature type="domain" description="RagB/SusD" evidence="6">
    <location>
        <begin position="348"/>
        <end position="488"/>
    </location>
</feature>
<evidence type="ECO:0000259" key="7">
    <source>
        <dbReference type="Pfam" id="PF14322"/>
    </source>
</evidence>
<sequence>MFKSKIFKVALVAIMFFTSSCDKWLYLEPEDAIVSQQFWKTKEQAEAALFGCYASLLDPDLGYQMFVWGELRADMIMPNPTASPDELEIVNGNILATNNISDWSSFYRTINFCNTLIEYAPLVQEHDPTFKTETLNTYVAEAKAIRSLMYFYLVRTFSEVPLKLTATVSDDQEFTLPKSPESEVLQQIIKDLEEAEVHAVSSYGNNMHNKGRFTKAGINALLADVYLWSEKYEETVAAANKVIASGQYGLVAGDDSWYSTVFGTGNSSESIFELQYGAQRHPYFTIIQNQRRFSAAPHVLEELYTIDYIDPEQYDIRAEGASLRADGRIWKYLGESANIARSDVAPYPNWVVYRYADVLLMKAEALAQLGQGQEALDIVKMIRDRARALPATEVGVEPDDVNGLTDYILEERAREFAFEGKRWFDVLRNSRRNNYERMDILLNMVMRSAPADRQQSIINKYRDKMSHYLPIFLFELQTNKNLEQNPFYAK</sequence>
<dbReference type="PROSITE" id="PS51257">
    <property type="entry name" value="PROKAR_LIPOPROTEIN"/>
    <property type="match status" value="1"/>
</dbReference>
<evidence type="ECO:0000256" key="3">
    <source>
        <dbReference type="ARBA" id="ARBA00022729"/>
    </source>
</evidence>
<dbReference type="InterPro" id="IPR011990">
    <property type="entry name" value="TPR-like_helical_dom_sf"/>
</dbReference>
<dbReference type="CDD" id="cd08977">
    <property type="entry name" value="SusD"/>
    <property type="match status" value="1"/>
</dbReference>
<evidence type="ECO:0000256" key="2">
    <source>
        <dbReference type="ARBA" id="ARBA00006275"/>
    </source>
</evidence>
<evidence type="ECO:0000256" key="5">
    <source>
        <dbReference type="ARBA" id="ARBA00023237"/>
    </source>
</evidence>
<dbReference type="InterPro" id="IPR033985">
    <property type="entry name" value="SusD-like_N"/>
</dbReference>
<dbReference type="Proteomes" id="UP001597641">
    <property type="component" value="Unassembled WGS sequence"/>
</dbReference>
<organism evidence="8 9">
    <name type="scientific">Pontibacter toksunensis</name>
    <dbReference type="NCBI Taxonomy" id="1332631"/>
    <lineage>
        <taxon>Bacteria</taxon>
        <taxon>Pseudomonadati</taxon>
        <taxon>Bacteroidota</taxon>
        <taxon>Cytophagia</taxon>
        <taxon>Cytophagales</taxon>
        <taxon>Hymenobacteraceae</taxon>
        <taxon>Pontibacter</taxon>
    </lineage>
</organism>
<dbReference type="RefSeq" id="WP_377486964.1">
    <property type="nucleotide sequence ID" value="NZ_JBHUOX010000013.1"/>
</dbReference>
<comment type="similarity">
    <text evidence="2">Belongs to the SusD family.</text>
</comment>
<accession>A0ABW6C138</accession>
<keyword evidence="5" id="KW-0998">Cell outer membrane</keyword>
<evidence type="ECO:0000256" key="4">
    <source>
        <dbReference type="ARBA" id="ARBA00023136"/>
    </source>
</evidence>
<keyword evidence="3" id="KW-0732">Signal</keyword>
<evidence type="ECO:0000313" key="8">
    <source>
        <dbReference type="EMBL" id="MFD3002013.1"/>
    </source>
</evidence>